<reference evidence="1" key="2">
    <citation type="submission" date="2025-09" db="UniProtKB">
        <authorList>
            <consortium name="Ensembl"/>
        </authorList>
    </citation>
    <scope>IDENTIFICATION</scope>
</reference>
<evidence type="ECO:0000313" key="1">
    <source>
        <dbReference type="Ensembl" id="ENSPMGP00000027277.1"/>
    </source>
</evidence>
<proteinExistence type="predicted"/>
<name>A0A3B4BBZ4_9GOBI</name>
<accession>A0A3B4BBZ4</accession>
<evidence type="ECO:0000313" key="2">
    <source>
        <dbReference type="Proteomes" id="UP000261520"/>
    </source>
</evidence>
<dbReference type="Ensembl" id="ENSPMGT00000029061.1">
    <property type="protein sequence ID" value="ENSPMGP00000027277.1"/>
    <property type="gene ID" value="ENSPMGG00000022024.1"/>
</dbReference>
<keyword evidence="2" id="KW-1185">Reference proteome</keyword>
<dbReference type="AlphaFoldDB" id="A0A3B4BBZ4"/>
<organism evidence="1 2">
    <name type="scientific">Periophthalmus magnuspinnatus</name>
    <dbReference type="NCBI Taxonomy" id="409849"/>
    <lineage>
        <taxon>Eukaryota</taxon>
        <taxon>Metazoa</taxon>
        <taxon>Chordata</taxon>
        <taxon>Craniata</taxon>
        <taxon>Vertebrata</taxon>
        <taxon>Euteleostomi</taxon>
        <taxon>Actinopterygii</taxon>
        <taxon>Neopterygii</taxon>
        <taxon>Teleostei</taxon>
        <taxon>Neoteleostei</taxon>
        <taxon>Acanthomorphata</taxon>
        <taxon>Gobiaria</taxon>
        <taxon>Gobiiformes</taxon>
        <taxon>Gobioidei</taxon>
        <taxon>Gobiidae</taxon>
        <taxon>Oxudercinae</taxon>
        <taxon>Periophthalmus</taxon>
    </lineage>
</organism>
<reference evidence="1" key="1">
    <citation type="submission" date="2025-08" db="UniProtKB">
        <authorList>
            <consortium name="Ensembl"/>
        </authorList>
    </citation>
    <scope>IDENTIFICATION</scope>
</reference>
<protein>
    <submittedName>
        <fullName evidence="1">Uncharacterized protein</fullName>
    </submittedName>
</protein>
<dbReference type="STRING" id="409849.ENSPMGP00000027277"/>
<dbReference type="Proteomes" id="UP000261520">
    <property type="component" value="Unplaced"/>
</dbReference>
<sequence length="70" mass="7767">MGLFARIRKEWFIIGIVLVILSAKVHPSFGVRGGESPGDASGASVVLIYLFMFLFKRQNATLLTLQKLMI</sequence>